<evidence type="ECO:0000313" key="3">
    <source>
        <dbReference type="Proteomes" id="UP000324705"/>
    </source>
</evidence>
<dbReference type="Gramene" id="TRITD6Av1G012280.3">
    <property type="protein sequence ID" value="TRITD6Av1G012280.3"/>
    <property type="gene ID" value="TRITD6Av1G012280"/>
</dbReference>
<evidence type="ECO:0000259" key="1">
    <source>
        <dbReference type="PROSITE" id="PS50814"/>
    </source>
</evidence>
<dbReference type="EMBL" id="LT934121">
    <property type="protein sequence ID" value="VAI42296.1"/>
    <property type="molecule type" value="Genomic_DNA"/>
</dbReference>
<accession>A0A9R1AW13</accession>
<protein>
    <recommendedName>
        <fullName evidence="1">WIF domain-containing protein</fullName>
    </recommendedName>
</protein>
<dbReference type="Proteomes" id="UP000324705">
    <property type="component" value="Chromosome 6A"/>
</dbReference>
<reference evidence="2 3" key="1">
    <citation type="submission" date="2017-09" db="EMBL/GenBank/DDBJ databases">
        <authorList>
            <consortium name="International Durum Wheat Genome Sequencing Consortium (IDWGSC)"/>
            <person name="Milanesi L."/>
        </authorList>
    </citation>
    <scope>NUCLEOTIDE SEQUENCE [LARGE SCALE GENOMIC DNA]</scope>
    <source>
        <strain evidence="3">cv. Svevo</strain>
    </source>
</reference>
<dbReference type="OMA" id="SEQFTWI"/>
<dbReference type="AlphaFoldDB" id="A0A9R1AW13"/>
<dbReference type="InterPro" id="IPR056594">
    <property type="entry name" value="AT5G49610-like_b-prop"/>
</dbReference>
<dbReference type="PANTHER" id="PTHR33186:SF13">
    <property type="entry name" value="OS10G0138300 PROTEIN"/>
    <property type="match status" value="1"/>
</dbReference>
<dbReference type="Pfam" id="PF23635">
    <property type="entry name" value="Beta-prop_AT5G49610-like"/>
    <property type="match status" value="1"/>
</dbReference>
<organism evidence="2 3">
    <name type="scientific">Triticum turgidum subsp. durum</name>
    <name type="common">Durum wheat</name>
    <name type="synonym">Triticum durum</name>
    <dbReference type="NCBI Taxonomy" id="4567"/>
    <lineage>
        <taxon>Eukaryota</taxon>
        <taxon>Viridiplantae</taxon>
        <taxon>Streptophyta</taxon>
        <taxon>Embryophyta</taxon>
        <taxon>Tracheophyta</taxon>
        <taxon>Spermatophyta</taxon>
        <taxon>Magnoliopsida</taxon>
        <taxon>Liliopsida</taxon>
        <taxon>Poales</taxon>
        <taxon>Poaceae</taxon>
        <taxon>BOP clade</taxon>
        <taxon>Pooideae</taxon>
        <taxon>Triticodae</taxon>
        <taxon>Triticeae</taxon>
        <taxon>Triticinae</taxon>
        <taxon>Triticum</taxon>
    </lineage>
</organism>
<name>A0A9R1AW13_TRITD</name>
<evidence type="ECO:0000313" key="2">
    <source>
        <dbReference type="EMBL" id="VAI42296.1"/>
    </source>
</evidence>
<dbReference type="InterPro" id="IPR003306">
    <property type="entry name" value="WIF"/>
</dbReference>
<gene>
    <name evidence="2" type="ORF">TRITD_6Av1G012280</name>
</gene>
<proteinExistence type="predicted"/>
<dbReference type="PROSITE" id="PS50814">
    <property type="entry name" value="WIF"/>
    <property type="match status" value="1"/>
</dbReference>
<keyword evidence="3" id="KW-1185">Reference proteome</keyword>
<dbReference type="PANTHER" id="PTHR33186">
    <property type="entry name" value="OS10G0136150 PROTEIN-RELATED"/>
    <property type="match status" value="1"/>
</dbReference>
<feature type="domain" description="WIF" evidence="1">
    <location>
        <begin position="119"/>
        <end position="197"/>
    </location>
</feature>
<sequence length="197" mass="21966">MEEWPAVACVYSSKTGAWGNLILTPIPSGTLLSIDVLGVLVGHSLYWMLYGTSSNILQFDLKRESLALIPAPVAVSMFDFEGITLMRAEDGELSLLSLSGFIAQLWKRNISCNGVPSWGIVRTVELDKLLSLDSEEYVTTHGFAEDNNLVILRVNISSIFTVQIESLQFRKVSDNTKWYYYPFESVYAADYATSSFP</sequence>